<gene>
    <name evidence="2" type="ORF">G4D61_06800</name>
    <name evidence="1" type="ORF">NG54_17365</name>
</gene>
<evidence type="ECO:0000313" key="1">
    <source>
        <dbReference type="EMBL" id="KHD84157.1"/>
    </source>
</evidence>
<reference evidence="2 4" key="2">
    <citation type="submission" date="2020-02" db="EMBL/GenBank/DDBJ databases">
        <authorList>
            <person name="Feng H."/>
        </authorList>
    </citation>
    <scope>NUCLEOTIDE SEQUENCE [LARGE SCALE GENOMIC DNA]</scope>
    <source>
        <strain evidence="2 4">Gsoil 114</strain>
    </source>
</reference>
<dbReference type="Proteomes" id="UP000030588">
    <property type="component" value="Unassembled WGS sequence"/>
</dbReference>
<dbReference type="EMBL" id="JAAIWK010000008">
    <property type="protein sequence ID" value="NEY19679.1"/>
    <property type="molecule type" value="Genomic_DNA"/>
</dbReference>
<keyword evidence="4" id="KW-1185">Reference proteome</keyword>
<sequence length="84" mass="9831">MKLIQNMVNYKVNLITGDELYKYAKQFKVKLSKSDAEKIAKYVRGKNLNIFDDQVRTKAIKEIAKITSPETAREINRVFIMFTK</sequence>
<evidence type="ECO:0000313" key="4">
    <source>
        <dbReference type="Proteomes" id="UP000476934"/>
    </source>
</evidence>
<keyword evidence="1" id="KW-0808">Transferase</keyword>
<dbReference type="Pfam" id="PF11116">
    <property type="entry name" value="DUF2624"/>
    <property type="match status" value="1"/>
</dbReference>
<reference evidence="2 4" key="3">
    <citation type="submission" date="2020-03" db="EMBL/GenBank/DDBJ databases">
        <title>Bacillus aquiflavi sp. nov., isolated from yellow water of strong flavor Chinese baijiu in Yibin region of China.</title>
        <authorList>
            <person name="Xie J."/>
        </authorList>
    </citation>
    <scope>NUCLEOTIDE SEQUENCE [LARGE SCALE GENOMIC DNA]</scope>
    <source>
        <strain evidence="2 4">Gsoil 114</strain>
    </source>
</reference>
<dbReference type="STRING" id="363870.NG54_17365"/>
<proteinExistence type="predicted"/>
<reference evidence="1 3" key="1">
    <citation type="submission" date="2014-10" db="EMBL/GenBank/DDBJ databases">
        <title>Draft genome of phytase producing Bacillus ginsengihumi strain M2.11.</title>
        <authorList>
            <person name="Toymentseva A."/>
            <person name="Boulygina E.A."/>
            <person name="Kazakov S.V."/>
            <person name="Kayumov I."/>
            <person name="Suleimanova A.D."/>
            <person name="Mardanova A.M."/>
            <person name="Maria S.N."/>
            <person name="Sergey M.Y."/>
            <person name="Sharipova M.R."/>
        </authorList>
    </citation>
    <scope>NUCLEOTIDE SEQUENCE [LARGE SCALE GENOMIC DNA]</scope>
    <source>
        <strain evidence="1 3">M2.11</strain>
    </source>
</reference>
<dbReference type="Proteomes" id="UP000476934">
    <property type="component" value="Unassembled WGS sequence"/>
</dbReference>
<name>A0A0A6XVD6_9BACI</name>
<dbReference type="GO" id="GO:0032259">
    <property type="term" value="P:methylation"/>
    <property type="evidence" value="ECO:0007669"/>
    <property type="project" value="UniProtKB-KW"/>
</dbReference>
<dbReference type="OrthoDB" id="2969575at2"/>
<protein>
    <submittedName>
        <fullName evidence="2">DUF2624 domain-containing protein</fullName>
    </submittedName>
    <submittedName>
        <fullName evidence="1">tRNA methyltransferase</fullName>
    </submittedName>
</protein>
<evidence type="ECO:0000313" key="3">
    <source>
        <dbReference type="Proteomes" id="UP000030588"/>
    </source>
</evidence>
<dbReference type="GO" id="GO:0008168">
    <property type="term" value="F:methyltransferase activity"/>
    <property type="evidence" value="ECO:0007669"/>
    <property type="project" value="UniProtKB-KW"/>
</dbReference>
<dbReference type="InterPro" id="IPR020277">
    <property type="entry name" value="DUF2624"/>
</dbReference>
<organism evidence="1 3">
    <name type="scientific">Heyndrickxia ginsengihumi</name>
    <dbReference type="NCBI Taxonomy" id="363870"/>
    <lineage>
        <taxon>Bacteria</taxon>
        <taxon>Bacillati</taxon>
        <taxon>Bacillota</taxon>
        <taxon>Bacilli</taxon>
        <taxon>Bacillales</taxon>
        <taxon>Bacillaceae</taxon>
        <taxon>Heyndrickxia</taxon>
    </lineage>
</organism>
<dbReference type="EMBL" id="JRUN01000091">
    <property type="protein sequence ID" value="KHD84157.1"/>
    <property type="molecule type" value="Genomic_DNA"/>
</dbReference>
<comment type="caution">
    <text evidence="1">The sequence shown here is derived from an EMBL/GenBank/DDBJ whole genome shotgun (WGS) entry which is preliminary data.</text>
</comment>
<dbReference type="AlphaFoldDB" id="A0A0A6XVD6"/>
<accession>A0A0A6XVD6</accession>
<keyword evidence="1" id="KW-0489">Methyltransferase</keyword>
<dbReference type="RefSeq" id="WP_025726692.1">
    <property type="nucleotide sequence ID" value="NZ_JAAIWK010000008.1"/>
</dbReference>
<evidence type="ECO:0000313" key="2">
    <source>
        <dbReference type="EMBL" id="NEY19679.1"/>
    </source>
</evidence>